<sequence length="176" mass="19276">MSGIWIVRIRPGVEKHMVIGTLRFVLQIPGVASLKGKRHILRKVIDRVRARFNVSVAEVGDNDLWQRATIGVAAVGNEPAFVNEVLDKVLRSVDESGVEAWVVTHQLEITTVGDVYGGIPGVGPERTLAEAEGLVDHEDEDEDALFEGEELPTLEELEAAAEIELSTPRGPPRRRG</sequence>
<protein>
    <recommendedName>
        <fullName evidence="3">YlxP-like protein</fullName>
    </recommendedName>
</protein>
<dbReference type="SUPFAM" id="SSF103007">
    <property type="entry name" value="Hypothetical protein TT1725"/>
    <property type="match status" value="1"/>
</dbReference>
<dbReference type="Proteomes" id="UP000055590">
    <property type="component" value="Chromosome"/>
</dbReference>
<name>A0A0K1P921_9BACT</name>
<dbReference type="PANTHER" id="PTHR36441:SF1">
    <property type="entry name" value="DUF503 DOMAIN-CONTAINING PROTEIN"/>
    <property type="match status" value="1"/>
</dbReference>
<gene>
    <name evidence="1" type="ORF">AKJ08_0407</name>
</gene>
<dbReference type="PATRIC" id="fig|1391653.3.peg.422"/>
<dbReference type="AlphaFoldDB" id="A0A0K1P921"/>
<dbReference type="KEGG" id="vin:AKJ08_0407"/>
<evidence type="ECO:0008006" key="3">
    <source>
        <dbReference type="Google" id="ProtNLM"/>
    </source>
</evidence>
<organism evidence="1 2">
    <name type="scientific">Vulgatibacter incomptus</name>
    <dbReference type="NCBI Taxonomy" id="1391653"/>
    <lineage>
        <taxon>Bacteria</taxon>
        <taxon>Pseudomonadati</taxon>
        <taxon>Myxococcota</taxon>
        <taxon>Myxococcia</taxon>
        <taxon>Myxococcales</taxon>
        <taxon>Cystobacterineae</taxon>
        <taxon>Vulgatibacteraceae</taxon>
        <taxon>Vulgatibacter</taxon>
    </lineage>
</organism>
<dbReference type="Gene3D" id="3.30.70.1120">
    <property type="entry name" value="TT1725-like"/>
    <property type="match status" value="1"/>
</dbReference>
<dbReference type="STRING" id="1391653.AKJ08_0407"/>
<evidence type="ECO:0000313" key="1">
    <source>
        <dbReference type="EMBL" id="AKU90020.1"/>
    </source>
</evidence>
<accession>A0A0K1P921</accession>
<reference evidence="1 2" key="1">
    <citation type="submission" date="2015-08" db="EMBL/GenBank/DDBJ databases">
        <authorList>
            <person name="Babu N.S."/>
            <person name="Beckwith C.J."/>
            <person name="Beseler K.G."/>
            <person name="Brison A."/>
            <person name="Carone J.V."/>
            <person name="Caskin T.P."/>
            <person name="Diamond M."/>
            <person name="Durham M.E."/>
            <person name="Foxe J.M."/>
            <person name="Go M."/>
            <person name="Henderson B.A."/>
            <person name="Jones I.B."/>
            <person name="McGettigan J.A."/>
            <person name="Micheletti S.J."/>
            <person name="Nasrallah M.E."/>
            <person name="Ortiz D."/>
            <person name="Piller C.R."/>
            <person name="Privatt S.R."/>
            <person name="Schneider S.L."/>
            <person name="Sharp S."/>
            <person name="Smith T.C."/>
            <person name="Stanton J.D."/>
            <person name="Ullery H.E."/>
            <person name="Wilson R.J."/>
            <person name="Serrano M.G."/>
            <person name="Buck G."/>
            <person name="Lee V."/>
            <person name="Wang Y."/>
            <person name="Carvalho R."/>
            <person name="Voegtly L."/>
            <person name="Shi R."/>
            <person name="Duckworth R."/>
            <person name="Johnson A."/>
            <person name="Loviza R."/>
            <person name="Walstead R."/>
            <person name="Shah Z."/>
            <person name="Kiflezghi M."/>
            <person name="Wade K."/>
            <person name="Ball S.L."/>
            <person name="Bradley K.W."/>
            <person name="Asai D.J."/>
            <person name="Bowman C.A."/>
            <person name="Russell D.A."/>
            <person name="Pope W.H."/>
            <person name="Jacobs-Sera D."/>
            <person name="Hendrix R.W."/>
            <person name="Hatfull G.F."/>
        </authorList>
    </citation>
    <scope>NUCLEOTIDE SEQUENCE [LARGE SCALE GENOMIC DNA]</scope>
    <source>
        <strain evidence="1 2">DSM 27710</strain>
    </source>
</reference>
<dbReference type="InterPro" id="IPR036746">
    <property type="entry name" value="TT1725-like_sf"/>
</dbReference>
<evidence type="ECO:0000313" key="2">
    <source>
        <dbReference type="Proteomes" id="UP000055590"/>
    </source>
</evidence>
<dbReference type="Pfam" id="PF04456">
    <property type="entry name" value="DUF503"/>
    <property type="match status" value="1"/>
</dbReference>
<dbReference type="PANTHER" id="PTHR36441">
    <property type="entry name" value="HYPOTHETICAL CYTOSOLIC PROTEIN"/>
    <property type="match status" value="1"/>
</dbReference>
<proteinExistence type="predicted"/>
<dbReference type="EMBL" id="CP012332">
    <property type="protein sequence ID" value="AKU90020.1"/>
    <property type="molecule type" value="Genomic_DNA"/>
</dbReference>
<dbReference type="InterPro" id="IPR007546">
    <property type="entry name" value="DUF503"/>
</dbReference>
<keyword evidence="2" id="KW-1185">Reference proteome</keyword>